<dbReference type="SUPFAM" id="SSF103473">
    <property type="entry name" value="MFS general substrate transporter"/>
    <property type="match status" value="2"/>
</dbReference>
<sequence length="575" mass="62275">MSSGEERLKAFVNNRWLVFVVSIWSQCCAGIGYLFGSISPVIKSAMGYNQRQIAMLVVAKDLGDSVGSIAGALSEIVPFWAILAIGVLQNLFGHGLVWLIVTKRLAPLPLWVLCIAMFVGTNGETYFNTTALVACAQNFPKGRGPIVNGFSGLSGAILTQIYRMISSSVHGSLILMIAVGPSAVVICLMSTVRLVEGHRQVRPSDGLSFTFIYCVCLILAAYLMIVLLLEDEIDFSESVIITCSAILFVILLLPLIIPIILAFFAAPPPPNAENFLIEPRALESSKSKRDEPEVLLSEVDSEVESEDERMREGGRGKRIAHLQAKLFQAAAEGAVRVKRRRGPRRGENFILRQALVKADFWLMFISLVIAAGSGVTIIDNLGQMSQSLGYEAGTFVSMISIWNFLGRVGGGYFSEAVVRNYAYPRPVAMAVFQAIMAIGLLYYATGWPGAMYVVTLLNGLGYGAHWAIVPASISELFGLKSFGALFSFLTLALAIGSLLFSGVMASNIYEYYAAKQADLRQPIQGGVPTTCTGTICYSITCAILSGLLLVAIALTLLVVHRTRSVYAQLYAKPQT</sequence>
<feature type="transmembrane region" description="Helical" evidence="5">
    <location>
        <begin position="239"/>
        <end position="266"/>
    </location>
</feature>
<dbReference type="PANTHER" id="PTHR21576">
    <property type="entry name" value="UNCHARACTERIZED NODULIN-LIKE PROTEIN"/>
    <property type="match status" value="1"/>
</dbReference>
<feature type="domain" description="NFD4 C-terminal" evidence="7">
    <location>
        <begin position="354"/>
        <end position="566"/>
    </location>
</feature>
<feature type="transmembrane region" description="Helical" evidence="5">
    <location>
        <begin position="450"/>
        <end position="469"/>
    </location>
</feature>
<evidence type="ECO:0000313" key="9">
    <source>
        <dbReference type="Proteomes" id="UP001153076"/>
    </source>
</evidence>
<evidence type="ECO:0000259" key="6">
    <source>
        <dbReference type="Pfam" id="PF06813"/>
    </source>
</evidence>
<feature type="transmembrane region" description="Helical" evidence="5">
    <location>
        <begin position="481"/>
        <end position="505"/>
    </location>
</feature>
<dbReference type="InterPro" id="IPR056555">
    <property type="entry name" value="NFD4_C"/>
</dbReference>
<evidence type="ECO:0000259" key="7">
    <source>
        <dbReference type="Pfam" id="PF23262"/>
    </source>
</evidence>
<dbReference type="OrthoDB" id="410267at2759"/>
<feature type="transmembrane region" description="Helical" evidence="5">
    <location>
        <begin position="207"/>
        <end position="227"/>
    </location>
</feature>
<keyword evidence="4 5" id="KW-0472">Membrane</keyword>
<feature type="transmembrane region" description="Helical" evidence="5">
    <location>
        <begin position="426"/>
        <end position="444"/>
    </location>
</feature>
<protein>
    <recommendedName>
        <fullName evidence="10">Nodulin-like domain-containing protein</fullName>
    </recommendedName>
</protein>
<dbReference type="Pfam" id="PF23262">
    <property type="entry name" value="NFD4_C"/>
    <property type="match status" value="1"/>
</dbReference>
<proteinExistence type="predicted"/>
<evidence type="ECO:0000313" key="8">
    <source>
        <dbReference type="EMBL" id="KAJ8449573.1"/>
    </source>
</evidence>
<evidence type="ECO:0000256" key="3">
    <source>
        <dbReference type="ARBA" id="ARBA00022989"/>
    </source>
</evidence>
<evidence type="ECO:0000256" key="2">
    <source>
        <dbReference type="ARBA" id="ARBA00022692"/>
    </source>
</evidence>
<dbReference type="Gene3D" id="1.20.1250.20">
    <property type="entry name" value="MFS general substrate transporter like domains"/>
    <property type="match status" value="1"/>
</dbReference>
<evidence type="ECO:0008006" key="10">
    <source>
        <dbReference type="Google" id="ProtNLM"/>
    </source>
</evidence>
<evidence type="ECO:0000256" key="4">
    <source>
        <dbReference type="ARBA" id="ARBA00023136"/>
    </source>
</evidence>
<accession>A0A9Q1KU36</accession>
<comment type="subcellular location">
    <subcellularLocation>
        <location evidence="1">Membrane</location>
        <topology evidence="1">Multi-pass membrane protein</topology>
    </subcellularLocation>
</comment>
<keyword evidence="3 5" id="KW-1133">Transmembrane helix</keyword>
<reference evidence="8" key="1">
    <citation type="submission" date="2022-04" db="EMBL/GenBank/DDBJ databases">
        <title>Carnegiea gigantea Genome sequencing and assembly v2.</title>
        <authorList>
            <person name="Copetti D."/>
            <person name="Sanderson M.J."/>
            <person name="Burquez A."/>
            <person name="Wojciechowski M.F."/>
        </authorList>
    </citation>
    <scope>NUCLEOTIDE SEQUENCE</scope>
    <source>
        <strain evidence="8">SGP5-SGP5p</strain>
        <tissue evidence="8">Aerial part</tissue>
    </source>
</reference>
<feature type="transmembrane region" description="Helical" evidence="5">
    <location>
        <begin position="537"/>
        <end position="559"/>
    </location>
</feature>
<organism evidence="8 9">
    <name type="scientific">Carnegiea gigantea</name>
    <dbReference type="NCBI Taxonomy" id="171969"/>
    <lineage>
        <taxon>Eukaryota</taxon>
        <taxon>Viridiplantae</taxon>
        <taxon>Streptophyta</taxon>
        <taxon>Embryophyta</taxon>
        <taxon>Tracheophyta</taxon>
        <taxon>Spermatophyta</taxon>
        <taxon>Magnoliopsida</taxon>
        <taxon>eudicotyledons</taxon>
        <taxon>Gunneridae</taxon>
        <taxon>Pentapetalae</taxon>
        <taxon>Caryophyllales</taxon>
        <taxon>Cactineae</taxon>
        <taxon>Cactaceae</taxon>
        <taxon>Cactoideae</taxon>
        <taxon>Echinocereeae</taxon>
        <taxon>Carnegiea</taxon>
    </lineage>
</organism>
<feature type="transmembrane region" description="Helical" evidence="5">
    <location>
        <begin position="360"/>
        <end position="382"/>
    </location>
</feature>
<evidence type="ECO:0000256" key="5">
    <source>
        <dbReference type="SAM" id="Phobius"/>
    </source>
</evidence>
<gene>
    <name evidence="8" type="ORF">Cgig2_005595</name>
</gene>
<dbReference type="Pfam" id="PF06813">
    <property type="entry name" value="Nodulin-like"/>
    <property type="match status" value="1"/>
</dbReference>
<feature type="transmembrane region" description="Helical" evidence="5">
    <location>
        <begin position="388"/>
        <end position="405"/>
    </location>
</feature>
<feature type="transmembrane region" description="Helical" evidence="5">
    <location>
        <begin position="108"/>
        <end position="127"/>
    </location>
</feature>
<evidence type="ECO:0000256" key="1">
    <source>
        <dbReference type="ARBA" id="ARBA00004141"/>
    </source>
</evidence>
<name>A0A9Q1KU36_9CARY</name>
<feature type="transmembrane region" description="Helical" evidence="5">
    <location>
        <begin position="16"/>
        <end position="41"/>
    </location>
</feature>
<dbReference type="EMBL" id="JAKOGI010000020">
    <property type="protein sequence ID" value="KAJ8449573.1"/>
    <property type="molecule type" value="Genomic_DNA"/>
</dbReference>
<dbReference type="InterPro" id="IPR036259">
    <property type="entry name" value="MFS_trans_sf"/>
</dbReference>
<dbReference type="Proteomes" id="UP001153076">
    <property type="component" value="Unassembled WGS sequence"/>
</dbReference>
<dbReference type="GO" id="GO:0016020">
    <property type="term" value="C:membrane"/>
    <property type="evidence" value="ECO:0007669"/>
    <property type="project" value="UniProtKB-SubCell"/>
</dbReference>
<feature type="domain" description="Nodulin-like" evidence="6">
    <location>
        <begin position="15"/>
        <end position="259"/>
    </location>
</feature>
<keyword evidence="2 5" id="KW-0812">Transmembrane</keyword>
<feature type="transmembrane region" description="Helical" evidence="5">
    <location>
        <begin position="79"/>
        <end position="101"/>
    </location>
</feature>
<comment type="caution">
    <text evidence="8">The sequence shown here is derived from an EMBL/GenBank/DDBJ whole genome shotgun (WGS) entry which is preliminary data.</text>
</comment>
<dbReference type="InterPro" id="IPR010658">
    <property type="entry name" value="Nodulin-like"/>
</dbReference>
<dbReference type="CDD" id="cd17354">
    <property type="entry name" value="MFS_Mch1p_like"/>
    <property type="match status" value="1"/>
</dbReference>
<feature type="transmembrane region" description="Helical" evidence="5">
    <location>
        <begin position="173"/>
        <end position="195"/>
    </location>
</feature>
<dbReference type="AlphaFoldDB" id="A0A9Q1KU36"/>
<dbReference type="PANTHER" id="PTHR21576:SF44">
    <property type="entry name" value="MAJOR FACILITATOR SUPERFAMILY PROTEIN"/>
    <property type="match status" value="1"/>
</dbReference>
<keyword evidence="9" id="KW-1185">Reference proteome</keyword>